<dbReference type="GO" id="GO:0016836">
    <property type="term" value="F:hydro-lyase activity"/>
    <property type="evidence" value="ECO:0000318"/>
    <property type="project" value="GO_Central"/>
</dbReference>
<evidence type="ECO:0000313" key="3">
    <source>
        <dbReference type="Proteomes" id="UP000030748"/>
    </source>
</evidence>
<dbReference type="CDD" id="cd03124">
    <property type="entry name" value="alpha_CA_prokaryotic_like"/>
    <property type="match status" value="1"/>
</dbReference>
<dbReference type="EMBL" id="KI632259">
    <property type="protein sequence ID" value="EYU20767.1"/>
    <property type="molecule type" value="Genomic_DNA"/>
</dbReference>
<dbReference type="STRING" id="4155.A0A022PWL6"/>
<feature type="domain" description="Alpha-carbonic anhydrase" evidence="1">
    <location>
        <begin position="3"/>
        <end position="235"/>
    </location>
</feature>
<evidence type="ECO:0000313" key="2">
    <source>
        <dbReference type="EMBL" id="EYU20767.1"/>
    </source>
</evidence>
<dbReference type="GO" id="GO:0008270">
    <property type="term" value="F:zinc ion binding"/>
    <property type="evidence" value="ECO:0007669"/>
    <property type="project" value="InterPro"/>
</dbReference>
<organism evidence="2 3">
    <name type="scientific">Erythranthe guttata</name>
    <name type="common">Yellow monkey flower</name>
    <name type="synonym">Mimulus guttatus</name>
    <dbReference type="NCBI Taxonomy" id="4155"/>
    <lineage>
        <taxon>Eukaryota</taxon>
        <taxon>Viridiplantae</taxon>
        <taxon>Streptophyta</taxon>
        <taxon>Embryophyta</taxon>
        <taxon>Tracheophyta</taxon>
        <taxon>Spermatophyta</taxon>
        <taxon>Magnoliopsida</taxon>
        <taxon>eudicotyledons</taxon>
        <taxon>Gunneridae</taxon>
        <taxon>Pentapetalae</taxon>
        <taxon>asterids</taxon>
        <taxon>lamiids</taxon>
        <taxon>Lamiales</taxon>
        <taxon>Phrymaceae</taxon>
        <taxon>Erythranthe</taxon>
    </lineage>
</organism>
<dbReference type="PANTHER" id="PTHR18952:SF271">
    <property type="entry name" value="ALPHA CARBONIC ANHYDRASE 4-RELATED"/>
    <property type="match status" value="1"/>
</dbReference>
<keyword evidence="3" id="KW-1185">Reference proteome</keyword>
<accession>A0A022PWL6</accession>
<dbReference type="SUPFAM" id="SSF51069">
    <property type="entry name" value="Carbonic anhydrase"/>
    <property type="match status" value="1"/>
</dbReference>
<dbReference type="InterPro" id="IPR001148">
    <property type="entry name" value="CA_dom"/>
</dbReference>
<dbReference type="PANTHER" id="PTHR18952">
    <property type="entry name" value="CARBONIC ANHYDRASE"/>
    <property type="match status" value="1"/>
</dbReference>
<dbReference type="Gene3D" id="3.10.200.10">
    <property type="entry name" value="Alpha carbonic anhydrase"/>
    <property type="match status" value="1"/>
</dbReference>
<name>A0A022PWL6_ERYGU</name>
<protein>
    <recommendedName>
        <fullName evidence="1">Alpha-carbonic anhydrase domain-containing protein</fullName>
    </recommendedName>
</protein>
<dbReference type="AlphaFoldDB" id="A0A022PWL6"/>
<proteinExistence type="predicted"/>
<evidence type="ECO:0000259" key="1">
    <source>
        <dbReference type="PROSITE" id="PS51144"/>
    </source>
</evidence>
<dbReference type="Proteomes" id="UP000030748">
    <property type="component" value="Unassembled WGS sequence"/>
</dbReference>
<reference evidence="2 3" key="1">
    <citation type="journal article" date="2013" name="Proc. Natl. Acad. Sci. U.S.A.">
        <title>Fine-scale variation in meiotic recombination in Mimulus inferred from population shotgun sequencing.</title>
        <authorList>
            <person name="Hellsten U."/>
            <person name="Wright K.M."/>
            <person name="Jenkins J."/>
            <person name="Shu S."/>
            <person name="Yuan Y."/>
            <person name="Wessler S.R."/>
            <person name="Schmutz J."/>
            <person name="Willis J.H."/>
            <person name="Rokhsar D.S."/>
        </authorList>
    </citation>
    <scope>NUCLEOTIDE SEQUENCE [LARGE SCALE GENOMIC DNA]</scope>
    <source>
        <strain evidence="3">cv. DUN x IM62</strain>
    </source>
</reference>
<dbReference type="InterPro" id="IPR041891">
    <property type="entry name" value="Alpha_CA_prokaryot-like"/>
</dbReference>
<feature type="non-terminal residue" evidence="2">
    <location>
        <position position="1"/>
    </location>
</feature>
<dbReference type="Pfam" id="PF00194">
    <property type="entry name" value="Carb_anhydrase"/>
    <property type="match status" value="1"/>
</dbReference>
<gene>
    <name evidence="2" type="ORF">MIMGU_mgv1a019017mg</name>
</gene>
<dbReference type="PROSITE" id="PS51144">
    <property type="entry name" value="ALPHA_CA_2"/>
    <property type="match status" value="1"/>
</dbReference>
<dbReference type="InterPro" id="IPR023561">
    <property type="entry name" value="Carbonic_anhydrase_a-class"/>
</dbReference>
<dbReference type="SMART" id="SM01057">
    <property type="entry name" value="Carb_anhydrase"/>
    <property type="match status" value="1"/>
</dbReference>
<dbReference type="GO" id="GO:0004089">
    <property type="term" value="F:carbonate dehydratase activity"/>
    <property type="evidence" value="ECO:0007669"/>
    <property type="project" value="InterPro"/>
</dbReference>
<sequence length="240" mass="27124">DEHPFTYVGESEKGPKKWGQLNPEWQICENGKRQSPINLVHAKSSPSPSLGKLKKTYKPAHAVIKNRGHDIMVAWRGDAGGVVINGTEYKLVQCHWHTPSEHRVNGRSLNMEFHMVHNNSQGHIAVVGILYTLGRPDTFLEKFLEHITSLVGEEGIDLGIVSPRDIKFGSRKYFRYMGSLTVPPCTEGVIWTIIDKVRTVSREQIRALRNAVHDGFEENARPPQPWGGRNIYLYGPARIK</sequence>
<dbReference type="eggNOG" id="KOG0382">
    <property type="taxonomic scope" value="Eukaryota"/>
</dbReference>
<dbReference type="InterPro" id="IPR036398">
    <property type="entry name" value="CA_dom_sf"/>
</dbReference>